<feature type="region of interest" description="Disordered" evidence="1">
    <location>
        <begin position="48"/>
        <end position="72"/>
    </location>
</feature>
<feature type="region of interest" description="Disordered" evidence="1">
    <location>
        <begin position="87"/>
        <end position="134"/>
    </location>
</feature>
<feature type="region of interest" description="Disordered" evidence="1">
    <location>
        <begin position="271"/>
        <end position="351"/>
    </location>
</feature>
<organism evidence="2 3">
    <name type="scientific">Dioscorea zingiberensis</name>
    <dbReference type="NCBI Taxonomy" id="325984"/>
    <lineage>
        <taxon>Eukaryota</taxon>
        <taxon>Viridiplantae</taxon>
        <taxon>Streptophyta</taxon>
        <taxon>Embryophyta</taxon>
        <taxon>Tracheophyta</taxon>
        <taxon>Spermatophyta</taxon>
        <taxon>Magnoliopsida</taxon>
        <taxon>Liliopsida</taxon>
        <taxon>Dioscoreales</taxon>
        <taxon>Dioscoreaceae</taxon>
        <taxon>Dioscorea</taxon>
    </lineage>
</organism>
<keyword evidence="3" id="KW-1185">Reference proteome</keyword>
<dbReference type="AlphaFoldDB" id="A0A9D5CM08"/>
<proteinExistence type="predicted"/>
<sequence>MQMIQKLSKRQPSLENKSRIIREIALEKGIEIELDTEELPIEIKELVDTKISPSEKGKNLSQNYSVNSSGVEQDELYLESMEARKKYNSAGSTTDHAAVTAEKKADELSNSQHEDTEGWGSPSNGLREKSPVGSMNEDENIVVHTVPSCRKESLLSLRRLDTRKSREEFVVPPVERSPPGFSLLYSNKPHFQVKRTILNEQDDTESNAIESVPDVNEIEDQSSGNQSEKRYGIGGVSLPTRRLTRFAVINRNSFQLHSMINAALDEEFHDKHEVVDRPPTYQKKNSRKLRDTSLNDEIDKNELQLRNYSSPIDEERSQSDNFHPDSTTSPAQKSKVPNKPDPMRTRRRFHR</sequence>
<feature type="compositionally biased region" description="Basic and acidic residues" evidence="1">
    <location>
        <begin position="101"/>
        <end position="116"/>
    </location>
</feature>
<evidence type="ECO:0000256" key="1">
    <source>
        <dbReference type="SAM" id="MobiDB-lite"/>
    </source>
</evidence>
<feature type="compositionally biased region" description="Polar residues" evidence="1">
    <location>
        <begin position="59"/>
        <end position="71"/>
    </location>
</feature>
<protein>
    <submittedName>
        <fullName evidence="2">Uncharacterized protein</fullName>
    </submittedName>
</protein>
<reference evidence="2" key="2">
    <citation type="journal article" date="2022" name="Hortic Res">
        <title>The genome of Dioscorea zingiberensis sheds light on the biosynthesis, origin and evolution of the medicinally important diosgenin saponins.</title>
        <authorList>
            <person name="Li Y."/>
            <person name="Tan C."/>
            <person name="Li Z."/>
            <person name="Guo J."/>
            <person name="Li S."/>
            <person name="Chen X."/>
            <person name="Wang C."/>
            <person name="Dai X."/>
            <person name="Yang H."/>
            <person name="Song W."/>
            <person name="Hou L."/>
            <person name="Xu J."/>
            <person name="Tong Z."/>
            <person name="Xu A."/>
            <person name="Yuan X."/>
            <person name="Wang W."/>
            <person name="Yang Q."/>
            <person name="Chen L."/>
            <person name="Sun Z."/>
            <person name="Wang K."/>
            <person name="Pan B."/>
            <person name="Chen J."/>
            <person name="Bao Y."/>
            <person name="Liu F."/>
            <person name="Qi X."/>
            <person name="Gang D.R."/>
            <person name="Wen J."/>
            <person name="Li J."/>
        </authorList>
    </citation>
    <scope>NUCLEOTIDE SEQUENCE</scope>
    <source>
        <strain evidence="2">Dzin_1.0</strain>
    </source>
</reference>
<gene>
    <name evidence="2" type="ORF">J5N97_016872</name>
</gene>
<reference evidence="2" key="1">
    <citation type="submission" date="2021-03" db="EMBL/GenBank/DDBJ databases">
        <authorList>
            <person name="Li Z."/>
            <person name="Yang C."/>
        </authorList>
    </citation>
    <scope>NUCLEOTIDE SEQUENCE</scope>
    <source>
        <strain evidence="2">Dzin_1.0</strain>
        <tissue evidence="2">Leaf</tissue>
    </source>
</reference>
<name>A0A9D5CM08_9LILI</name>
<feature type="compositionally biased region" description="Basic and acidic residues" evidence="1">
    <location>
        <begin position="288"/>
        <end position="303"/>
    </location>
</feature>
<dbReference type="Proteomes" id="UP001085076">
    <property type="component" value="Miscellaneous, Linkage group lg04"/>
</dbReference>
<evidence type="ECO:0000313" key="3">
    <source>
        <dbReference type="Proteomes" id="UP001085076"/>
    </source>
</evidence>
<feature type="region of interest" description="Disordered" evidence="1">
    <location>
        <begin position="205"/>
        <end position="233"/>
    </location>
</feature>
<comment type="caution">
    <text evidence="2">The sequence shown here is derived from an EMBL/GenBank/DDBJ whole genome shotgun (WGS) entry which is preliminary data.</text>
</comment>
<feature type="compositionally biased region" description="Basic and acidic residues" evidence="1">
    <location>
        <begin position="48"/>
        <end position="58"/>
    </location>
</feature>
<feature type="compositionally biased region" description="Polar residues" evidence="1">
    <location>
        <begin position="319"/>
        <end position="332"/>
    </location>
</feature>
<evidence type="ECO:0000313" key="2">
    <source>
        <dbReference type="EMBL" id="KAJ0974907.1"/>
    </source>
</evidence>
<accession>A0A9D5CM08</accession>
<dbReference type="EMBL" id="JAGGNH010000004">
    <property type="protein sequence ID" value="KAJ0974907.1"/>
    <property type="molecule type" value="Genomic_DNA"/>
</dbReference>